<protein>
    <recommendedName>
        <fullName evidence="7">FAD dependent oxidoreductase domain-containing protein</fullName>
    </recommendedName>
</protein>
<keyword evidence="9" id="KW-1185">Reference proteome</keyword>
<evidence type="ECO:0000256" key="1">
    <source>
        <dbReference type="ARBA" id="ARBA00001974"/>
    </source>
</evidence>
<reference evidence="8" key="1">
    <citation type="submission" date="2020-12" db="EMBL/GenBank/DDBJ databases">
        <title>Metabolic potential, ecology and presence of endohyphal bacteria is reflected in genomic diversity of Mucoromycotina.</title>
        <authorList>
            <person name="Muszewska A."/>
            <person name="Okrasinska A."/>
            <person name="Steczkiewicz K."/>
            <person name="Drgas O."/>
            <person name="Orlowska M."/>
            <person name="Perlinska-Lenart U."/>
            <person name="Aleksandrzak-Piekarczyk T."/>
            <person name="Szatraj K."/>
            <person name="Zielenkiewicz U."/>
            <person name="Pilsyk S."/>
            <person name="Malc E."/>
            <person name="Mieczkowski P."/>
            <person name="Kruszewska J.S."/>
            <person name="Biernat P."/>
            <person name="Pawlowska J."/>
        </authorList>
    </citation>
    <scope>NUCLEOTIDE SEQUENCE</scope>
    <source>
        <strain evidence="8">WA0000067209</strain>
    </source>
</reference>
<dbReference type="GO" id="GO:0003884">
    <property type="term" value="F:D-amino-acid oxidase activity"/>
    <property type="evidence" value="ECO:0007669"/>
    <property type="project" value="InterPro"/>
</dbReference>
<evidence type="ECO:0000256" key="5">
    <source>
        <dbReference type="ARBA" id="ARBA00023002"/>
    </source>
</evidence>
<comment type="caution">
    <text evidence="8">The sequence shown here is derived from an EMBL/GenBank/DDBJ whole genome shotgun (WGS) entry which is preliminary data.</text>
</comment>
<feature type="domain" description="FAD dependent oxidoreductase" evidence="7">
    <location>
        <begin position="5"/>
        <end position="358"/>
    </location>
</feature>
<evidence type="ECO:0000256" key="4">
    <source>
        <dbReference type="ARBA" id="ARBA00022827"/>
    </source>
</evidence>
<dbReference type="AlphaFoldDB" id="A0A8H7PJW2"/>
<proteinExistence type="inferred from homology"/>
<dbReference type="Proteomes" id="UP000654370">
    <property type="component" value="Unassembled WGS sequence"/>
</dbReference>
<name>A0A8H7PJW2_MORIS</name>
<comment type="cofactor">
    <cofactor evidence="1 6">
        <name>FAD</name>
        <dbReference type="ChEBI" id="CHEBI:57692"/>
    </cofactor>
</comment>
<dbReference type="GO" id="GO:0071949">
    <property type="term" value="F:FAD binding"/>
    <property type="evidence" value="ECO:0007669"/>
    <property type="project" value="InterPro"/>
</dbReference>
<evidence type="ECO:0000313" key="8">
    <source>
        <dbReference type="EMBL" id="KAG2174859.1"/>
    </source>
</evidence>
<feature type="binding site" evidence="6">
    <location>
        <position position="310"/>
    </location>
    <ligand>
        <name>D-dopa</name>
        <dbReference type="ChEBI" id="CHEBI:149689"/>
    </ligand>
</feature>
<dbReference type="InterPro" id="IPR023209">
    <property type="entry name" value="DAO"/>
</dbReference>
<evidence type="ECO:0000256" key="6">
    <source>
        <dbReference type="PIRSR" id="PIRSR000189-1"/>
    </source>
</evidence>
<accession>A0A8H7PJW2</accession>
<evidence type="ECO:0000313" key="9">
    <source>
        <dbReference type="Proteomes" id="UP000654370"/>
    </source>
</evidence>
<dbReference type="Pfam" id="PF01266">
    <property type="entry name" value="DAO"/>
    <property type="match status" value="1"/>
</dbReference>
<feature type="binding site" evidence="6">
    <location>
        <position position="204"/>
    </location>
    <ligand>
        <name>FAD</name>
        <dbReference type="ChEBI" id="CHEBI:57692"/>
    </ligand>
</feature>
<dbReference type="SUPFAM" id="SSF54373">
    <property type="entry name" value="FAD-linked reductases, C-terminal domain"/>
    <property type="match status" value="1"/>
</dbReference>
<keyword evidence="5" id="KW-0560">Oxidoreductase</keyword>
<dbReference type="OrthoDB" id="2015447at2759"/>
<evidence type="ECO:0000256" key="2">
    <source>
        <dbReference type="ARBA" id="ARBA00006730"/>
    </source>
</evidence>
<comment type="similarity">
    <text evidence="2">Belongs to the DAMOX/DASOX family.</text>
</comment>
<dbReference type="EMBL" id="JAEPQZ010000012">
    <property type="protein sequence ID" value="KAG2174859.1"/>
    <property type="molecule type" value="Genomic_DNA"/>
</dbReference>
<dbReference type="GO" id="GO:0005737">
    <property type="term" value="C:cytoplasm"/>
    <property type="evidence" value="ECO:0007669"/>
    <property type="project" value="TreeGrafter"/>
</dbReference>
<dbReference type="InterPro" id="IPR006076">
    <property type="entry name" value="FAD-dep_OxRdtase"/>
</dbReference>
<dbReference type="Gene3D" id="3.30.9.10">
    <property type="entry name" value="D-Amino Acid Oxidase, subunit A, domain 2"/>
    <property type="match status" value="1"/>
</dbReference>
<dbReference type="GO" id="GO:0019478">
    <property type="term" value="P:D-amino acid catabolic process"/>
    <property type="evidence" value="ECO:0007669"/>
    <property type="project" value="TreeGrafter"/>
</dbReference>
<gene>
    <name evidence="8" type="ORF">INT43_005921</name>
</gene>
<sequence>MSTNVVVIGAGVIGLTTALLLQRKGYRVTIVAKYVPGDMNIEYTSPYSGAHWRTMSPNDNPELQRKYYIYQNNDCKWLSETLHIDNDATAYGIFWNIAEQLPSNETGVMIIPALDCFNERNDETANPWWKSVVKDFRFAESHELYPGTVIGHCYQTVTINTPLYMTWLLKLFIKGGGQLKKDALSHVHGALRHCPDAQAIINCTGLQARYLGGVKDLKVFPTRGQVVVVNAPHIKKTLTQMIGDETTYVIPRSNGHVVLGGTRQANNFDGAIDQHTADSIIERTLKLLPELSHGKGKDGLEIVRHSAGLRPTREGGPRVENEITNTPGNKRLLITHCYGHGGFGVQSSWGAAKKAVDLVTHGLGSPESVMIDSIVNGLWSKL</sequence>
<dbReference type="Gene3D" id="3.40.50.720">
    <property type="entry name" value="NAD(P)-binding Rossmann-like Domain"/>
    <property type="match status" value="1"/>
</dbReference>
<evidence type="ECO:0000259" key="7">
    <source>
        <dbReference type="Pfam" id="PF01266"/>
    </source>
</evidence>
<feature type="binding site" evidence="6">
    <location>
        <begin position="44"/>
        <end position="45"/>
    </location>
    <ligand>
        <name>FAD</name>
        <dbReference type="ChEBI" id="CHEBI:57692"/>
    </ligand>
</feature>
<dbReference type="PIRSF" id="PIRSF000189">
    <property type="entry name" value="D-aa_oxidase"/>
    <property type="match status" value="1"/>
</dbReference>
<keyword evidence="3" id="KW-0285">Flavoprotein</keyword>
<organism evidence="8 9">
    <name type="scientific">Mortierella isabellina</name>
    <name type="common">Filamentous fungus</name>
    <name type="synonym">Umbelopsis isabellina</name>
    <dbReference type="NCBI Taxonomy" id="91625"/>
    <lineage>
        <taxon>Eukaryota</taxon>
        <taxon>Fungi</taxon>
        <taxon>Fungi incertae sedis</taxon>
        <taxon>Mucoromycota</taxon>
        <taxon>Mucoromycotina</taxon>
        <taxon>Umbelopsidomycetes</taxon>
        <taxon>Umbelopsidales</taxon>
        <taxon>Umbelopsidaceae</taxon>
        <taxon>Umbelopsis</taxon>
    </lineage>
</organism>
<feature type="binding site" evidence="6">
    <location>
        <position position="342"/>
    </location>
    <ligand>
        <name>D-dopa</name>
        <dbReference type="ChEBI" id="CHEBI:149689"/>
    </ligand>
</feature>
<dbReference type="PANTHER" id="PTHR11530">
    <property type="entry name" value="D-AMINO ACID OXIDASE"/>
    <property type="match status" value="1"/>
</dbReference>
<keyword evidence="4 6" id="KW-0274">FAD</keyword>
<dbReference type="SUPFAM" id="SSF51971">
    <property type="entry name" value="Nucleotide-binding domain"/>
    <property type="match status" value="1"/>
</dbReference>
<dbReference type="PANTHER" id="PTHR11530:SF11">
    <property type="entry name" value="D-ASPARTATE OXIDASE"/>
    <property type="match status" value="1"/>
</dbReference>
<evidence type="ECO:0000256" key="3">
    <source>
        <dbReference type="ARBA" id="ARBA00022630"/>
    </source>
</evidence>